<feature type="transmembrane region" description="Helical" evidence="16">
    <location>
        <begin position="81"/>
        <end position="101"/>
    </location>
</feature>
<evidence type="ECO:0000256" key="8">
    <source>
        <dbReference type="ARBA" id="ARBA00022967"/>
    </source>
</evidence>
<keyword evidence="13 16" id="KW-0472">Membrane</keyword>
<dbReference type="RefSeq" id="YP_008758520.1">
    <property type="nucleotide sequence ID" value="NC_022736.1"/>
</dbReference>
<dbReference type="InterPro" id="IPR050269">
    <property type="entry name" value="ComplexI_Subunit6"/>
</dbReference>
<feature type="transmembrane region" description="Helical" evidence="16">
    <location>
        <begin position="143"/>
        <end position="167"/>
    </location>
</feature>
<evidence type="ECO:0000256" key="5">
    <source>
        <dbReference type="ARBA" id="ARBA00022448"/>
    </source>
</evidence>
<geneLocation type="mitochondrion" evidence="17"/>
<evidence type="ECO:0000256" key="6">
    <source>
        <dbReference type="ARBA" id="ARBA00022660"/>
    </source>
</evidence>
<keyword evidence="7 16" id="KW-0812">Transmembrane</keyword>
<evidence type="ECO:0000256" key="3">
    <source>
        <dbReference type="ARBA" id="ARBA00012944"/>
    </source>
</evidence>
<dbReference type="GeneID" id="17428563"/>
<keyword evidence="5" id="KW-0813">Transport</keyword>
<evidence type="ECO:0000256" key="10">
    <source>
        <dbReference type="ARBA" id="ARBA00022989"/>
    </source>
</evidence>
<gene>
    <name evidence="17" type="primary">ND6</name>
</gene>
<keyword evidence="12 17" id="KW-0496">Mitochondrion</keyword>
<dbReference type="EC" id="7.1.1.2" evidence="3"/>
<evidence type="ECO:0000256" key="16">
    <source>
        <dbReference type="SAM" id="Phobius"/>
    </source>
</evidence>
<keyword evidence="9" id="KW-0249">Electron transport</keyword>
<keyword evidence="10 16" id="KW-1133">Transmembrane helix</keyword>
<protein>
    <recommendedName>
        <fullName evidence="4">NADH-ubiquinone oxidoreductase chain 6</fullName>
        <ecNumber evidence="3">7.1.1.2</ecNumber>
    </recommendedName>
    <alternativeName>
        <fullName evidence="14">NADH dehydrogenase subunit 6</fullName>
    </alternativeName>
</protein>
<dbReference type="CTD" id="4541"/>
<comment type="subcellular location">
    <subcellularLocation>
        <location evidence="1">Mitochondrion membrane</location>
        <topology evidence="1">Multi-pass membrane protein</topology>
    </subcellularLocation>
</comment>
<dbReference type="PANTHER" id="PTHR11435:SF1">
    <property type="entry name" value="NADH-UBIQUINONE OXIDOREDUCTASE CHAIN 6"/>
    <property type="match status" value="1"/>
</dbReference>
<proteinExistence type="inferred from homology"/>
<keyword evidence="8" id="KW-1278">Translocase</keyword>
<evidence type="ECO:0000256" key="14">
    <source>
        <dbReference type="ARBA" id="ARBA00031019"/>
    </source>
</evidence>
<evidence type="ECO:0000256" key="12">
    <source>
        <dbReference type="ARBA" id="ARBA00023128"/>
    </source>
</evidence>
<keyword evidence="6" id="KW-0679">Respiratory chain</keyword>
<organism evidence="17">
    <name type="scientific">Sagmariasus verreauxi</name>
    <name type="common">green rock lobster</name>
    <dbReference type="NCBI Taxonomy" id="1412110"/>
    <lineage>
        <taxon>Eukaryota</taxon>
        <taxon>Metazoa</taxon>
        <taxon>Ecdysozoa</taxon>
        <taxon>Arthropoda</taxon>
        <taxon>Crustacea</taxon>
        <taxon>Multicrustacea</taxon>
        <taxon>Malacostraca</taxon>
        <taxon>Eumalacostraca</taxon>
        <taxon>Eucarida</taxon>
        <taxon>Decapoda</taxon>
        <taxon>Pleocyemata</taxon>
        <taxon>Achelata</taxon>
        <taxon>Palinuroidea</taxon>
        <taxon>Palinuridae</taxon>
        <taxon>Sagmariasus</taxon>
    </lineage>
</organism>
<feature type="transmembrane region" description="Helical" evidence="16">
    <location>
        <begin position="46"/>
        <end position="69"/>
    </location>
</feature>
<dbReference type="PANTHER" id="PTHR11435">
    <property type="entry name" value="NADH UBIQUINONE OXIDOREDUCTASE SUBUNIT ND6"/>
    <property type="match status" value="1"/>
</dbReference>
<comment type="similarity">
    <text evidence="2">Belongs to the complex I subunit 6 family.</text>
</comment>
<evidence type="ECO:0000256" key="15">
    <source>
        <dbReference type="ARBA" id="ARBA00049551"/>
    </source>
</evidence>
<evidence type="ECO:0000256" key="4">
    <source>
        <dbReference type="ARBA" id="ARBA00021095"/>
    </source>
</evidence>
<evidence type="ECO:0000256" key="2">
    <source>
        <dbReference type="ARBA" id="ARBA00005698"/>
    </source>
</evidence>
<accession>U6C3V5</accession>
<dbReference type="GO" id="GO:0031966">
    <property type="term" value="C:mitochondrial membrane"/>
    <property type="evidence" value="ECO:0007669"/>
    <property type="project" value="UniProtKB-SubCell"/>
</dbReference>
<evidence type="ECO:0000313" key="17">
    <source>
        <dbReference type="EMBL" id="BAO02876.1"/>
    </source>
</evidence>
<evidence type="ECO:0000256" key="1">
    <source>
        <dbReference type="ARBA" id="ARBA00004225"/>
    </source>
</evidence>
<dbReference type="EMBL" id="AB859775">
    <property type="protein sequence ID" value="BAO02876.1"/>
    <property type="molecule type" value="Genomic_DNA"/>
</dbReference>
<keyword evidence="11" id="KW-0520">NAD</keyword>
<sequence length="171" mass="19058">MLMFFLPFIFFLSILFTRLTHPLSVGIILLIQVTLVALASGLSSSSFWFSYILFLIFLGGMLVLFIYVASLASNEIFKVSPLSVIANLTLMFLLSTTMTLIDPLLSPAATPIQHHFLEMKDQMDLSSMSTHALYNFPTMTLTLFVVFYLLLTLIVVVSVTSVSFGPLRTSK</sequence>
<dbReference type="GO" id="GO:0008137">
    <property type="term" value="F:NADH dehydrogenase (ubiquinone) activity"/>
    <property type="evidence" value="ECO:0007669"/>
    <property type="project" value="UniProtKB-EC"/>
</dbReference>
<dbReference type="AlphaFoldDB" id="U6C3V5"/>
<reference evidence="17" key="1">
    <citation type="journal article" date="2013" name="Mitochondrial DNA">
        <title>Low-coverage MiSeq next generation sequencing reveals the mitochondrial genome of the Eastern Rock Lobster, Sagmariasus verreauxi.</title>
        <authorList>
            <person name="Doyle S.R."/>
            <person name="Griffith I.S."/>
            <person name="Murphy N.M."/>
            <person name="Strugnell J.M."/>
        </authorList>
    </citation>
    <scope>NUCLEOTIDE SEQUENCE</scope>
</reference>
<evidence type="ECO:0000256" key="7">
    <source>
        <dbReference type="ARBA" id="ARBA00022692"/>
    </source>
</evidence>
<evidence type="ECO:0000256" key="11">
    <source>
        <dbReference type="ARBA" id="ARBA00023027"/>
    </source>
</evidence>
<evidence type="ECO:0000256" key="9">
    <source>
        <dbReference type="ARBA" id="ARBA00022982"/>
    </source>
</evidence>
<comment type="catalytic activity">
    <reaction evidence="15">
        <text>a ubiquinone + NADH + 5 H(+)(in) = a ubiquinol + NAD(+) + 4 H(+)(out)</text>
        <dbReference type="Rhea" id="RHEA:29091"/>
        <dbReference type="Rhea" id="RHEA-COMP:9565"/>
        <dbReference type="Rhea" id="RHEA-COMP:9566"/>
        <dbReference type="ChEBI" id="CHEBI:15378"/>
        <dbReference type="ChEBI" id="CHEBI:16389"/>
        <dbReference type="ChEBI" id="CHEBI:17976"/>
        <dbReference type="ChEBI" id="CHEBI:57540"/>
        <dbReference type="ChEBI" id="CHEBI:57945"/>
        <dbReference type="EC" id="7.1.1.2"/>
    </reaction>
</comment>
<name>U6C3V5_9EUCA</name>
<evidence type="ECO:0000256" key="13">
    <source>
        <dbReference type="ARBA" id="ARBA00023136"/>
    </source>
</evidence>